<dbReference type="Proteomes" id="UP001239169">
    <property type="component" value="Chromosome"/>
</dbReference>
<keyword evidence="4 7" id="KW-1133">Transmembrane helix</keyword>
<proteinExistence type="inferred from homology"/>
<keyword evidence="5 7" id="KW-0472">Membrane</keyword>
<feature type="domain" description="ABC3 transporter permease C-terminal" evidence="8">
    <location>
        <begin position="314"/>
        <end position="429"/>
    </location>
</feature>
<evidence type="ECO:0000313" key="10">
    <source>
        <dbReference type="Proteomes" id="UP001239169"/>
    </source>
</evidence>
<dbReference type="PANTHER" id="PTHR30572:SF4">
    <property type="entry name" value="ABC TRANSPORTER PERMEASE YTRF"/>
    <property type="match status" value="1"/>
</dbReference>
<evidence type="ECO:0000256" key="5">
    <source>
        <dbReference type="ARBA" id="ARBA00023136"/>
    </source>
</evidence>
<accession>A0ABY8R5A8</accession>
<comment type="subcellular location">
    <subcellularLocation>
        <location evidence="1">Cell membrane</location>
        <topology evidence="1">Multi-pass membrane protein</topology>
    </subcellularLocation>
</comment>
<keyword evidence="2" id="KW-1003">Cell membrane</keyword>
<feature type="transmembrane region" description="Helical" evidence="7">
    <location>
        <begin position="63"/>
        <end position="83"/>
    </location>
</feature>
<evidence type="ECO:0000256" key="6">
    <source>
        <dbReference type="ARBA" id="ARBA00038076"/>
    </source>
</evidence>
<evidence type="ECO:0000256" key="7">
    <source>
        <dbReference type="SAM" id="Phobius"/>
    </source>
</evidence>
<evidence type="ECO:0000256" key="3">
    <source>
        <dbReference type="ARBA" id="ARBA00022692"/>
    </source>
</evidence>
<evidence type="ECO:0000256" key="2">
    <source>
        <dbReference type="ARBA" id="ARBA00022475"/>
    </source>
</evidence>
<name>A0ABY8R5A8_PARBF</name>
<evidence type="ECO:0000256" key="4">
    <source>
        <dbReference type="ARBA" id="ARBA00022989"/>
    </source>
</evidence>
<evidence type="ECO:0000259" key="8">
    <source>
        <dbReference type="Pfam" id="PF02687"/>
    </source>
</evidence>
<gene>
    <name evidence="9" type="ORF">QJS64_06625</name>
</gene>
<comment type="similarity">
    <text evidence="6">Belongs to the ABC-4 integral membrane protein family.</text>
</comment>
<keyword evidence="10" id="KW-1185">Reference proteome</keyword>
<feature type="transmembrane region" description="Helical" evidence="7">
    <location>
        <begin position="363"/>
        <end position="389"/>
    </location>
</feature>
<evidence type="ECO:0000313" key="9">
    <source>
        <dbReference type="EMBL" id="WGX76734.1"/>
    </source>
</evidence>
<reference evidence="9 10" key="1">
    <citation type="submission" date="2023-04" db="EMBL/GenBank/DDBJ databases">
        <title>Bacteria Genome Submission.</title>
        <authorList>
            <person name="Isaac P."/>
        </authorList>
    </citation>
    <scope>NUCLEOTIDE SEQUENCE [LARGE SCALE GENOMIC DNA]</scope>
    <source>
        <strain evidence="9 10">SampleS7P1</strain>
    </source>
</reference>
<evidence type="ECO:0000256" key="1">
    <source>
        <dbReference type="ARBA" id="ARBA00004651"/>
    </source>
</evidence>
<dbReference type="Pfam" id="PF02687">
    <property type="entry name" value="FtsX"/>
    <property type="match status" value="1"/>
</dbReference>
<organism evidence="9 10">
    <name type="scientific">Paraclostridium bifermentans</name>
    <name type="common">Clostridium bifermentans</name>
    <dbReference type="NCBI Taxonomy" id="1490"/>
    <lineage>
        <taxon>Bacteria</taxon>
        <taxon>Bacillati</taxon>
        <taxon>Bacillota</taxon>
        <taxon>Clostridia</taxon>
        <taxon>Peptostreptococcales</taxon>
        <taxon>Peptostreptococcaceae</taxon>
        <taxon>Paraclostridium</taxon>
    </lineage>
</organism>
<feature type="transmembrane region" description="Helical" evidence="7">
    <location>
        <begin position="401"/>
        <end position="424"/>
    </location>
</feature>
<dbReference type="InterPro" id="IPR003838">
    <property type="entry name" value="ABC3_permease_C"/>
</dbReference>
<dbReference type="EMBL" id="CP124685">
    <property type="protein sequence ID" value="WGX76734.1"/>
    <property type="molecule type" value="Genomic_DNA"/>
</dbReference>
<dbReference type="PANTHER" id="PTHR30572">
    <property type="entry name" value="MEMBRANE COMPONENT OF TRANSPORTER-RELATED"/>
    <property type="match status" value="1"/>
</dbReference>
<keyword evidence="3 7" id="KW-0812">Transmembrane</keyword>
<dbReference type="InterPro" id="IPR050250">
    <property type="entry name" value="Macrolide_Exporter_MacB"/>
</dbReference>
<feature type="transmembrane region" description="Helical" evidence="7">
    <location>
        <begin position="311"/>
        <end position="336"/>
    </location>
</feature>
<protein>
    <submittedName>
        <fullName evidence="9">FtsX-like permease family protein</fullName>
    </submittedName>
</protein>
<sequence length="441" mass="49659">MSFLTVFISLLKPMKVASKVSIIDAVRYSGDIKTKSKTRKGYKYINIKRLSNANLKRNKKRTYVTIISLSLSGIIFVVMASILNCIDAEKMAKRHFPYDISINLSGYTFGEEDSPNTEFNILQTKNPLGKNFRGELLNMDGVVSLESGNSSKVQVKSFGNEYKYEHLSGIDEKDLEDLEFYLEDGKIDIEKLKSGDEILFTYPELAKEFGIKAGDNITLTLYDGKDEFDKIFKIQAITLGPGIFTIHDDAFKKLFKTDTTDNLGIHVAEGSYDDVKEFIKNLDKSNEYIDAKYIDDEIESNNMIIGMTKSIGYSLVIIIGVIGFMNLINSMITSIITRKKELGMLQAIGLTDKQLIKMLNIEAMFYTGTMLLSSLTLGSGLGYIAVYVFRKTGASYASYTFPLIPILIMVLCIVIAQLTLTYIISMNFNKESLIDRVRYNE</sequence>